<comment type="similarity">
    <text evidence="2">Belongs to the SUA5 family.</text>
</comment>
<name>A0A2H0BIN9_9BACT</name>
<dbReference type="AlphaFoldDB" id="A0A2H0BIN9"/>
<keyword evidence="7" id="KW-0548">Nucleotidyltransferase</keyword>
<dbReference type="InterPro" id="IPR003442">
    <property type="entry name" value="T6A_TsaE"/>
</dbReference>
<keyword evidence="6" id="KW-0819">tRNA processing</keyword>
<evidence type="ECO:0000256" key="8">
    <source>
        <dbReference type="ARBA" id="ARBA00022741"/>
    </source>
</evidence>
<dbReference type="GO" id="GO:0005524">
    <property type="term" value="F:ATP binding"/>
    <property type="evidence" value="ECO:0007669"/>
    <property type="project" value="UniProtKB-KW"/>
</dbReference>
<dbReference type="Pfam" id="PF01300">
    <property type="entry name" value="Sua5_yciO_yrdC"/>
    <property type="match status" value="1"/>
</dbReference>
<dbReference type="Proteomes" id="UP000229847">
    <property type="component" value="Unassembled WGS sequence"/>
</dbReference>
<dbReference type="PANTHER" id="PTHR17490">
    <property type="entry name" value="SUA5"/>
    <property type="match status" value="1"/>
</dbReference>
<evidence type="ECO:0000256" key="9">
    <source>
        <dbReference type="ARBA" id="ARBA00022840"/>
    </source>
</evidence>
<dbReference type="GO" id="GO:0002949">
    <property type="term" value="P:tRNA threonylcarbamoyladenosine modification"/>
    <property type="evidence" value="ECO:0007669"/>
    <property type="project" value="InterPro"/>
</dbReference>
<dbReference type="GO" id="GO:0000049">
    <property type="term" value="F:tRNA binding"/>
    <property type="evidence" value="ECO:0007669"/>
    <property type="project" value="TreeGrafter"/>
</dbReference>
<evidence type="ECO:0000256" key="10">
    <source>
        <dbReference type="ARBA" id="ARBA00029774"/>
    </source>
</evidence>
<evidence type="ECO:0000313" key="13">
    <source>
        <dbReference type="EMBL" id="PIP57556.1"/>
    </source>
</evidence>
<keyword evidence="8" id="KW-0547">Nucleotide-binding</keyword>
<evidence type="ECO:0000256" key="6">
    <source>
        <dbReference type="ARBA" id="ARBA00022694"/>
    </source>
</evidence>
<comment type="subcellular location">
    <subcellularLocation>
        <location evidence="1">Cytoplasm</location>
    </subcellularLocation>
</comment>
<dbReference type="SUPFAM" id="SSF52540">
    <property type="entry name" value="P-loop containing nucleoside triphosphate hydrolases"/>
    <property type="match status" value="1"/>
</dbReference>
<sequence>MYNSHMRIIKENPNIIKLAVDALKQGGLVIFPSETTYGIAADATNPMAIKKLNNYKKRPIGKPYSVAVSNIKMAEEYVSLNNTARNIYKEFLPGPVTVVSYGKHKLTKGVESETGTLGIRISSYALVCQIVKDLRVPITATSANASYMKRPYKISDILGNISDKQKGLVDLIIDAGELPHNEPSTVIDTTLDDPVALRQGEIKFTDKNEVLSRSEESTQNIAKELFQKYESYLGKRPIIFALIGEMGTGKTQFTKGLGKVLGIKEEIVSPTFNLVNTYTLSPVRYTLNHIDAWRIQGPKELETLGFLKTIEDKNMVIAIEWADRVMSEIKKQREHALIIWVKIKYGKKENERLISWGTL</sequence>
<evidence type="ECO:0000313" key="14">
    <source>
        <dbReference type="Proteomes" id="UP000229847"/>
    </source>
</evidence>
<dbReference type="GO" id="GO:0061710">
    <property type="term" value="F:L-threonylcarbamoyladenylate synthase"/>
    <property type="evidence" value="ECO:0007669"/>
    <property type="project" value="UniProtKB-EC"/>
</dbReference>
<reference evidence="13 14" key="1">
    <citation type="submission" date="2017-09" db="EMBL/GenBank/DDBJ databases">
        <title>Depth-based differentiation of microbial function through sediment-hosted aquifers and enrichment of novel symbionts in the deep terrestrial subsurface.</title>
        <authorList>
            <person name="Probst A.J."/>
            <person name="Ladd B."/>
            <person name="Jarett J.K."/>
            <person name="Geller-Mcgrath D.E."/>
            <person name="Sieber C.M."/>
            <person name="Emerson J.B."/>
            <person name="Anantharaman K."/>
            <person name="Thomas B.C."/>
            <person name="Malmstrom R."/>
            <person name="Stieglmeier M."/>
            <person name="Klingl A."/>
            <person name="Woyke T."/>
            <person name="Ryan C.M."/>
            <person name="Banfield J.F."/>
        </authorList>
    </citation>
    <scope>NUCLEOTIDE SEQUENCE [LARGE SCALE GENOMIC DNA]</scope>
    <source>
        <strain evidence="13">CG22_combo_CG10-13_8_21_14_all_39_10</strain>
    </source>
</reference>
<dbReference type="NCBIfam" id="TIGR00057">
    <property type="entry name" value="L-threonylcarbamoyladenylate synthase"/>
    <property type="match status" value="1"/>
</dbReference>
<dbReference type="EMBL" id="PCSW01000073">
    <property type="protein sequence ID" value="PIP57556.1"/>
    <property type="molecule type" value="Genomic_DNA"/>
</dbReference>
<keyword evidence="5" id="KW-0808">Transferase</keyword>
<dbReference type="GO" id="GO:0006450">
    <property type="term" value="P:regulation of translational fidelity"/>
    <property type="evidence" value="ECO:0007669"/>
    <property type="project" value="TreeGrafter"/>
</dbReference>
<dbReference type="InterPro" id="IPR027417">
    <property type="entry name" value="P-loop_NTPase"/>
</dbReference>
<dbReference type="InterPro" id="IPR006070">
    <property type="entry name" value="Sua5-like_dom"/>
</dbReference>
<gene>
    <name evidence="13" type="ORF">COX03_02445</name>
</gene>
<evidence type="ECO:0000256" key="11">
    <source>
        <dbReference type="ARBA" id="ARBA00048366"/>
    </source>
</evidence>
<dbReference type="NCBIfam" id="TIGR00150">
    <property type="entry name" value="T6A_YjeE"/>
    <property type="match status" value="1"/>
</dbReference>
<comment type="caution">
    <text evidence="13">The sequence shown here is derived from an EMBL/GenBank/DDBJ whole genome shotgun (WGS) entry which is preliminary data.</text>
</comment>
<evidence type="ECO:0000256" key="7">
    <source>
        <dbReference type="ARBA" id="ARBA00022695"/>
    </source>
</evidence>
<evidence type="ECO:0000256" key="3">
    <source>
        <dbReference type="ARBA" id="ARBA00012584"/>
    </source>
</evidence>
<accession>A0A2H0BIN9</accession>
<dbReference type="PROSITE" id="PS51163">
    <property type="entry name" value="YRDC"/>
    <property type="match status" value="1"/>
</dbReference>
<dbReference type="InterPro" id="IPR017945">
    <property type="entry name" value="DHBP_synth_RibB-like_a/b_dom"/>
</dbReference>
<dbReference type="Gene3D" id="3.90.870.10">
    <property type="entry name" value="DHBP synthase"/>
    <property type="match status" value="1"/>
</dbReference>
<dbReference type="GO" id="GO:0003725">
    <property type="term" value="F:double-stranded RNA binding"/>
    <property type="evidence" value="ECO:0007669"/>
    <property type="project" value="InterPro"/>
</dbReference>
<evidence type="ECO:0000256" key="4">
    <source>
        <dbReference type="ARBA" id="ARBA00022490"/>
    </source>
</evidence>
<dbReference type="PANTHER" id="PTHR17490:SF16">
    <property type="entry name" value="THREONYLCARBAMOYL-AMP SYNTHASE"/>
    <property type="match status" value="1"/>
</dbReference>
<evidence type="ECO:0000256" key="5">
    <source>
        <dbReference type="ARBA" id="ARBA00022679"/>
    </source>
</evidence>
<dbReference type="InterPro" id="IPR050156">
    <property type="entry name" value="TC-AMP_synthase_SUA5"/>
</dbReference>
<dbReference type="GO" id="GO:0005737">
    <property type="term" value="C:cytoplasm"/>
    <property type="evidence" value="ECO:0007669"/>
    <property type="project" value="UniProtKB-SubCell"/>
</dbReference>
<dbReference type="Gene3D" id="3.40.50.300">
    <property type="entry name" value="P-loop containing nucleotide triphosphate hydrolases"/>
    <property type="match status" value="1"/>
</dbReference>
<organism evidence="13 14">
    <name type="scientific">Candidatus Woesebacteria bacterium CG22_combo_CG10-13_8_21_14_all_39_10</name>
    <dbReference type="NCBI Taxonomy" id="1975059"/>
    <lineage>
        <taxon>Bacteria</taxon>
        <taxon>Candidatus Woeseibacteriota</taxon>
    </lineage>
</organism>
<protein>
    <recommendedName>
        <fullName evidence="10">L-threonylcarbamoyladenylate synthase</fullName>
        <ecNumber evidence="3">2.7.7.87</ecNumber>
    </recommendedName>
    <alternativeName>
        <fullName evidence="10">L-threonylcarbamoyladenylate synthase</fullName>
    </alternativeName>
</protein>
<keyword evidence="9" id="KW-0067">ATP-binding</keyword>
<keyword evidence="4" id="KW-0963">Cytoplasm</keyword>
<evidence type="ECO:0000256" key="2">
    <source>
        <dbReference type="ARBA" id="ARBA00007663"/>
    </source>
</evidence>
<evidence type="ECO:0000259" key="12">
    <source>
        <dbReference type="PROSITE" id="PS51163"/>
    </source>
</evidence>
<comment type="catalytic activity">
    <reaction evidence="11">
        <text>L-threonine + hydrogencarbonate + ATP = L-threonylcarbamoyladenylate + diphosphate + H2O</text>
        <dbReference type="Rhea" id="RHEA:36407"/>
        <dbReference type="ChEBI" id="CHEBI:15377"/>
        <dbReference type="ChEBI" id="CHEBI:17544"/>
        <dbReference type="ChEBI" id="CHEBI:30616"/>
        <dbReference type="ChEBI" id="CHEBI:33019"/>
        <dbReference type="ChEBI" id="CHEBI:57926"/>
        <dbReference type="ChEBI" id="CHEBI:73682"/>
        <dbReference type="EC" id="2.7.7.87"/>
    </reaction>
</comment>
<evidence type="ECO:0000256" key="1">
    <source>
        <dbReference type="ARBA" id="ARBA00004496"/>
    </source>
</evidence>
<feature type="domain" description="YrdC-like" evidence="12">
    <location>
        <begin position="13"/>
        <end position="202"/>
    </location>
</feature>
<proteinExistence type="inferred from homology"/>
<dbReference type="EC" id="2.7.7.87" evidence="3"/>
<dbReference type="Pfam" id="PF02367">
    <property type="entry name" value="TsaE"/>
    <property type="match status" value="1"/>
</dbReference>
<dbReference type="SUPFAM" id="SSF55821">
    <property type="entry name" value="YrdC/RibB"/>
    <property type="match status" value="1"/>
</dbReference>